<keyword evidence="3" id="KW-0067">ATP-binding</keyword>
<keyword evidence="2" id="KW-0547">Nucleotide-binding</keyword>
<evidence type="ECO:0000256" key="2">
    <source>
        <dbReference type="ARBA" id="ARBA00022741"/>
    </source>
</evidence>
<dbReference type="PANTHER" id="PTHR30258:SF1">
    <property type="entry name" value="PROTEIN TRANSPORT PROTEIN HOFB HOMOLOG"/>
    <property type="match status" value="1"/>
</dbReference>
<gene>
    <name evidence="5" type="ORF">DCF82_09255</name>
</gene>
<reference evidence="5 6" key="1">
    <citation type="journal article" date="2018" name="Nat. Biotechnol.">
        <title>A standardized bacterial taxonomy based on genome phylogeny substantially revises the tree of life.</title>
        <authorList>
            <person name="Parks D.H."/>
            <person name="Chuvochina M."/>
            <person name="Waite D.W."/>
            <person name="Rinke C."/>
            <person name="Skarshewski A."/>
            <person name="Chaumeil P.A."/>
            <person name="Hugenholtz P."/>
        </authorList>
    </citation>
    <scope>NUCLEOTIDE SEQUENCE [LARGE SCALE GENOMIC DNA]</scope>
    <source>
        <strain evidence="5">UBA9049</strain>
    </source>
</reference>
<evidence type="ECO:0000313" key="6">
    <source>
        <dbReference type="Proteomes" id="UP000261325"/>
    </source>
</evidence>
<feature type="domain" description="Bacterial type II secretion system protein E" evidence="4">
    <location>
        <begin position="7"/>
        <end position="82"/>
    </location>
</feature>
<evidence type="ECO:0000313" key="5">
    <source>
        <dbReference type="EMBL" id="HAC27985.1"/>
    </source>
</evidence>
<evidence type="ECO:0000256" key="3">
    <source>
        <dbReference type="ARBA" id="ARBA00022840"/>
    </source>
</evidence>
<dbReference type="PANTHER" id="PTHR30258">
    <property type="entry name" value="TYPE II SECRETION SYSTEM PROTEIN GSPE-RELATED"/>
    <property type="match status" value="1"/>
</dbReference>
<accession>A0A3B8WMW8</accession>
<dbReference type="GO" id="GO:0005524">
    <property type="term" value="F:ATP binding"/>
    <property type="evidence" value="ECO:0007669"/>
    <property type="project" value="UniProtKB-KW"/>
</dbReference>
<dbReference type="GO" id="GO:0016887">
    <property type="term" value="F:ATP hydrolysis activity"/>
    <property type="evidence" value="ECO:0007669"/>
    <property type="project" value="TreeGrafter"/>
</dbReference>
<evidence type="ECO:0000259" key="4">
    <source>
        <dbReference type="Pfam" id="PF00437"/>
    </source>
</evidence>
<dbReference type="SUPFAM" id="SSF52540">
    <property type="entry name" value="P-loop containing nucleoside triphosphate hydrolases"/>
    <property type="match status" value="1"/>
</dbReference>
<organism evidence="5 6">
    <name type="scientific">Marinobacter nauticus</name>
    <name type="common">Marinobacter hydrocarbonoclasticus</name>
    <name type="synonym">Marinobacter aquaeolei</name>
    <dbReference type="NCBI Taxonomy" id="2743"/>
    <lineage>
        <taxon>Bacteria</taxon>
        <taxon>Pseudomonadati</taxon>
        <taxon>Pseudomonadota</taxon>
        <taxon>Gammaproteobacteria</taxon>
        <taxon>Pseudomonadales</taxon>
        <taxon>Marinobacteraceae</taxon>
        <taxon>Marinobacter</taxon>
    </lineage>
</organism>
<comment type="caution">
    <text evidence="5">The sequence shown here is derived from an EMBL/GenBank/DDBJ whole genome shotgun (WGS) entry which is preliminary data.</text>
</comment>
<sequence>QIDTGFTLYRPKGCDKCNGGYKGRVGIYEVVRITDELANMIMEEASSIKIAKQAQAEGFRNLRQSALMKVIQGVTSLEEANRVTKD</sequence>
<dbReference type="Gene3D" id="3.40.50.300">
    <property type="entry name" value="P-loop containing nucleotide triphosphate hydrolases"/>
    <property type="match status" value="1"/>
</dbReference>
<protein>
    <submittedName>
        <fullName evidence="5">Type IV-A pilus assembly ATPase PilB</fullName>
    </submittedName>
</protein>
<evidence type="ECO:0000256" key="1">
    <source>
        <dbReference type="ARBA" id="ARBA00006611"/>
    </source>
</evidence>
<dbReference type="InterPro" id="IPR027417">
    <property type="entry name" value="P-loop_NTPase"/>
</dbReference>
<comment type="similarity">
    <text evidence="1">Belongs to the GSP E family.</text>
</comment>
<dbReference type="EMBL" id="DLYI01000117">
    <property type="protein sequence ID" value="HAC27985.1"/>
    <property type="molecule type" value="Genomic_DNA"/>
</dbReference>
<dbReference type="InterPro" id="IPR001482">
    <property type="entry name" value="T2SS/T4SS_dom"/>
</dbReference>
<proteinExistence type="inferred from homology"/>
<dbReference type="Proteomes" id="UP000261325">
    <property type="component" value="Unassembled WGS sequence"/>
</dbReference>
<feature type="non-terminal residue" evidence="5">
    <location>
        <position position="1"/>
    </location>
</feature>
<dbReference type="Pfam" id="PF00437">
    <property type="entry name" value="T2SSE"/>
    <property type="match status" value="1"/>
</dbReference>
<dbReference type="AlphaFoldDB" id="A0A3B8WMW8"/>
<name>A0A3B8WMW8_MARNT</name>
<dbReference type="GO" id="GO:0005886">
    <property type="term" value="C:plasma membrane"/>
    <property type="evidence" value="ECO:0007669"/>
    <property type="project" value="TreeGrafter"/>
</dbReference>